<dbReference type="InterPro" id="IPR020622">
    <property type="entry name" value="Ala_racemase_pyridoxalP-BS"/>
</dbReference>
<dbReference type="SUPFAM" id="SSF51419">
    <property type="entry name" value="PLP-binding barrel"/>
    <property type="match status" value="1"/>
</dbReference>
<feature type="active site" description="Proton acceptor; specific for D-alanine" evidence="4">
    <location>
        <position position="36"/>
    </location>
</feature>
<name>A0A098S9W9_9BACT</name>
<feature type="modified residue" description="N6-(pyridoxal phosphate)lysine" evidence="4 5">
    <location>
        <position position="36"/>
    </location>
</feature>
<evidence type="ECO:0000256" key="5">
    <source>
        <dbReference type="PIRSR" id="PIRSR600821-50"/>
    </source>
</evidence>
<feature type="binding site" evidence="4 6">
    <location>
        <position position="136"/>
    </location>
    <ligand>
        <name>substrate</name>
    </ligand>
</feature>
<evidence type="ECO:0000256" key="1">
    <source>
        <dbReference type="ARBA" id="ARBA00001933"/>
    </source>
</evidence>
<dbReference type="InterPro" id="IPR009006">
    <property type="entry name" value="Ala_racemase/Decarboxylase_C"/>
</dbReference>
<evidence type="ECO:0000256" key="2">
    <source>
        <dbReference type="ARBA" id="ARBA00022898"/>
    </source>
</evidence>
<dbReference type="SMART" id="SM01005">
    <property type="entry name" value="Ala_racemase_C"/>
    <property type="match status" value="1"/>
</dbReference>
<organism evidence="8 9">
    <name type="scientific">Phaeodactylibacter xiamenensis</name>
    <dbReference type="NCBI Taxonomy" id="1524460"/>
    <lineage>
        <taxon>Bacteria</taxon>
        <taxon>Pseudomonadati</taxon>
        <taxon>Bacteroidota</taxon>
        <taxon>Saprospiria</taxon>
        <taxon>Saprospirales</taxon>
        <taxon>Haliscomenobacteraceae</taxon>
        <taxon>Phaeodactylibacter</taxon>
    </lineage>
</organism>
<dbReference type="PANTHER" id="PTHR30511">
    <property type="entry name" value="ALANINE RACEMASE"/>
    <property type="match status" value="1"/>
</dbReference>
<evidence type="ECO:0000313" key="8">
    <source>
        <dbReference type="EMBL" id="KGE87877.1"/>
    </source>
</evidence>
<keyword evidence="9" id="KW-1185">Reference proteome</keyword>
<dbReference type="NCBIfam" id="TIGR00492">
    <property type="entry name" value="alr"/>
    <property type="match status" value="1"/>
</dbReference>
<evidence type="ECO:0000256" key="3">
    <source>
        <dbReference type="ARBA" id="ARBA00023235"/>
    </source>
</evidence>
<evidence type="ECO:0000259" key="7">
    <source>
        <dbReference type="SMART" id="SM01005"/>
    </source>
</evidence>
<dbReference type="InterPro" id="IPR000821">
    <property type="entry name" value="Ala_racemase"/>
</dbReference>
<sequence>MLATSKITISRKALESNYRFIRNQIGDDANISWVVKGNAYGHGIEMFAPLAVACGAEHFSVFDASEAYRVRKSLQDKEVQIMIMGMVEDQHLEWAIENNIEFYVFEPERLEAAVRAARKVGKKAKVHVEVETGMNRIGYEAHELPHVAELLLKHPDLLQFQGLCTHFAGAESIANYVRVTQQRKTYKRILNWFANQGLQPDIKHVACSAAAIRYPPTRLDMVRIGILQYGFWPSRETLIEHNSKVNRQDNPLERLISWKSQVMDTKTVKTGEYVGYGTSYMATKEMKVATIPIGYGHGFTRSLSNAGRVLIRGKRVGVIGMVNMNAITVDISQVDHVERGDEVVIIGNQGELELGVSAFGEFSQQVNYELLTRLPMDIPREIVD</sequence>
<dbReference type="SUPFAM" id="SSF50621">
    <property type="entry name" value="Alanine racemase C-terminal domain-like"/>
    <property type="match status" value="1"/>
</dbReference>
<feature type="active site" description="Proton acceptor; specific for L-alanine" evidence="4">
    <location>
        <position position="276"/>
    </location>
</feature>
<dbReference type="Gene3D" id="2.40.37.10">
    <property type="entry name" value="Lyase, Ornithine Decarboxylase, Chain A, domain 1"/>
    <property type="match status" value="1"/>
</dbReference>
<dbReference type="UniPathway" id="UPA00042">
    <property type="reaction ID" value="UER00497"/>
</dbReference>
<dbReference type="PANTHER" id="PTHR30511:SF0">
    <property type="entry name" value="ALANINE RACEMASE, CATABOLIC-RELATED"/>
    <property type="match status" value="1"/>
</dbReference>
<dbReference type="HAMAP" id="MF_01201">
    <property type="entry name" value="Ala_racemase"/>
    <property type="match status" value="1"/>
</dbReference>
<accession>A0A098S9W9</accession>
<comment type="cofactor">
    <cofactor evidence="1 4 5">
        <name>pyridoxal 5'-phosphate</name>
        <dbReference type="ChEBI" id="CHEBI:597326"/>
    </cofactor>
</comment>
<dbReference type="PROSITE" id="PS00395">
    <property type="entry name" value="ALANINE_RACEMASE"/>
    <property type="match status" value="1"/>
</dbReference>
<dbReference type="Pfam" id="PF00842">
    <property type="entry name" value="Ala_racemase_C"/>
    <property type="match status" value="1"/>
</dbReference>
<dbReference type="GO" id="GO:0005829">
    <property type="term" value="C:cytosol"/>
    <property type="evidence" value="ECO:0007669"/>
    <property type="project" value="TreeGrafter"/>
</dbReference>
<dbReference type="PRINTS" id="PR00992">
    <property type="entry name" value="ALARACEMASE"/>
</dbReference>
<keyword evidence="3 4" id="KW-0413">Isomerase</keyword>
<dbReference type="GO" id="GO:0008784">
    <property type="term" value="F:alanine racemase activity"/>
    <property type="evidence" value="ECO:0007669"/>
    <property type="project" value="UniProtKB-UniRule"/>
</dbReference>
<protein>
    <recommendedName>
        <fullName evidence="4">Alanine racemase</fullName>
        <ecNumber evidence="4">5.1.1.1</ecNumber>
    </recommendedName>
</protein>
<dbReference type="InterPro" id="IPR001608">
    <property type="entry name" value="Ala_racemase_N"/>
</dbReference>
<dbReference type="GO" id="GO:0030170">
    <property type="term" value="F:pyridoxal phosphate binding"/>
    <property type="evidence" value="ECO:0007669"/>
    <property type="project" value="UniProtKB-UniRule"/>
</dbReference>
<dbReference type="Pfam" id="PF01168">
    <property type="entry name" value="Ala_racemase_N"/>
    <property type="match status" value="1"/>
</dbReference>
<gene>
    <name evidence="8" type="ORF">IX84_12155</name>
</gene>
<reference evidence="8 9" key="1">
    <citation type="journal article" date="2014" name="Int. J. Syst. Evol. Microbiol.">
        <title>Phaeodactylibacter xiamenensis gen. nov., sp. nov., a member of the family Saprospiraceae isolated from the marine alga Phaeodactylum tricornutum.</title>
        <authorList>
            <person name="Chen Z.Jr."/>
            <person name="Lei X."/>
            <person name="Lai Q."/>
            <person name="Li Y."/>
            <person name="Zhang B."/>
            <person name="Zhang J."/>
            <person name="Zhang H."/>
            <person name="Yang L."/>
            <person name="Zheng W."/>
            <person name="Tian Y."/>
            <person name="Yu Z."/>
            <person name="Xu H.Jr."/>
            <person name="Zheng T."/>
        </authorList>
    </citation>
    <scope>NUCLEOTIDE SEQUENCE [LARGE SCALE GENOMIC DNA]</scope>
    <source>
        <strain evidence="8 9">KD52</strain>
    </source>
</reference>
<dbReference type="STRING" id="1524460.IX84_12155"/>
<dbReference type="OrthoDB" id="9801978at2"/>
<dbReference type="EMBL" id="JPOS01000029">
    <property type="protein sequence ID" value="KGE87877.1"/>
    <property type="molecule type" value="Genomic_DNA"/>
</dbReference>
<comment type="similarity">
    <text evidence="4">Belongs to the alanine racemase family.</text>
</comment>
<comment type="catalytic activity">
    <reaction evidence="4">
        <text>L-alanine = D-alanine</text>
        <dbReference type="Rhea" id="RHEA:20249"/>
        <dbReference type="ChEBI" id="CHEBI:57416"/>
        <dbReference type="ChEBI" id="CHEBI:57972"/>
        <dbReference type="EC" id="5.1.1.1"/>
    </reaction>
</comment>
<dbReference type="CDD" id="cd00430">
    <property type="entry name" value="PLPDE_III_AR"/>
    <property type="match status" value="1"/>
</dbReference>
<feature type="domain" description="Alanine racemase C-terminal" evidence="7">
    <location>
        <begin position="255"/>
        <end position="383"/>
    </location>
</feature>
<keyword evidence="2 4" id="KW-0663">Pyridoxal phosphate</keyword>
<comment type="pathway">
    <text evidence="4">Amino-acid biosynthesis; D-alanine biosynthesis; D-alanine from L-alanine: step 1/1.</text>
</comment>
<dbReference type="InterPro" id="IPR029066">
    <property type="entry name" value="PLP-binding_barrel"/>
</dbReference>
<dbReference type="AlphaFoldDB" id="A0A098S9W9"/>
<feature type="binding site" evidence="4 6">
    <location>
        <position position="324"/>
    </location>
    <ligand>
        <name>substrate</name>
    </ligand>
</feature>
<dbReference type="InterPro" id="IPR011079">
    <property type="entry name" value="Ala_racemase_C"/>
</dbReference>
<dbReference type="GO" id="GO:0030632">
    <property type="term" value="P:D-alanine biosynthetic process"/>
    <property type="evidence" value="ECO:0007669"/>
    <property type="project" value="UniProtKB-UniRule"/>
</dbReference>
<dbReference type="EC" id="5.1.1.1" evidence="4"/>
<evidence type="ECO:0000256" key="6">
    <source>
        <dbReference type="PIRSR" id="PIRSR600821-52"/>
    </source>
</evidence>
<dbReference type="Gene3D" id="3.20.20.10">
    <property type="entry name" value="Alanine racemase"/>
    <property type="match status" value="1"/>
</dbReference>
<comment type="function">
    <text evidence="4">Catalyzes the interconversion of L-alanine and D-alanine. May also act on other amino acids.</text>
</comment>
<proteinExistence type="inferred from homology"/>
<comment type="caution">
    <text evidence="8">The sequence shown here is derived from an EMBL/GenBank/DDBJ whole genome shotgun (WGS) entry which is preliminary data.</text>
</comment>
<dbReference type="RefSeq" id="WP_044220440.1">
    <property type="nucleotide sequence ID" value="NZ_CAKZLC010000338.1"/>
</dbReference>
<dbReference type="Proteomes" id="UP000029736">
    <property type="component" value="Unassembled WGS sequence"/>
</dbReference>
<evidence type="ECO:0000313" key="9">
    <source>
        <dbReference type="Proteomes" id="UP000029736"/>
    </source>
</evidence>
<evidence type="ECO:0000256" key="4">
    <source>
        <dbReference type="HAMAP-Rule" id="MF_01201"/>
    </source>
</evidence>